<accession>M5UAA0</accession>
<reference evidence="6 7" key="1">
    <citation type="journal article" date="2013" name="Mar. Genomics">
        <title>Expression of sulfatases in Rhodopirellula baltica and the diversity of sulfatases in the genus Rhodopirellula.</title>
        <authorList>
            <person name="Wegner C.E."/>
            <person name="Richter-Heitmann T."/>
            <person name="Klindworth A."/>
            <person name="Klockow C."/>
            <person name="Richter M."/>
            <person name="Achstetter T."/>
            <person name="Glockner F.O."/>
            <person name="Harder J."/>
        </authorList>
    </citation>
    <scope>NUCLEOTIDE SEQUENCE [LARGE SCALE GENOMIC DNA]</scope>
    <source>
        <strain evidence="6 7">SM41</strain>
    </source>
</reference>
<dbReference type="GO" id="GO:0020037">
    <property type="term" value="F:heme binding"/>
    <property type="evidence" value="ECO:0007669"/>
    <property type="project" value="InterPro"/>
</dbReference>
<keyword evidence="7" id="KW-1185">Reference proteome</keyword>
<dbReference type="InterPro" id="IPR013427">
    <property type="entry name" value="Haem-bd_dom_put"/>
</dbReference>
<evidence type="ECO:0000256" key="1">
    <source>
        <dbReference type="ARBA" id="ARBA00022617"/>
    </source>
</evidence>
<name>M5UAA0_9BACT</name>
<dbReference type="InterPro" id="IPR036909">
    <property type="entry name" value="Cyt_c-like_dom_sf"/>
</dbReference>
<feature type="domain" description="Cytochrome c" evidence="5">
    <location>
        <begin position="555"/>
        <end position="687"/>
    </location>
</feature>
<evidence type="ECO:0000259" key="5">
    <source>
        <dbReference type="PROSITE" id="PS51007"/>
    </source>
</evidence>
<dbReference type="AlphaFoldDB" id="M5UAA0"/>
<gene>
    <name evidence="6" type="ORF">RSSM_00186</name>
</gene>
<proteinExistence type="predicted"/>
<dbReference type="InterPro" id="IPR009056">
    <property type="entry name" value="Cyt_c-like_dom"/>
</dbReference>
<comment type="caution">
    <text evidence="6">The sequence shown here is derived from an EMBL/GenBank/DDBJ whole genome shotgun (WGS) entry which is preliminary data.</text>
</comment>
<protein>
    <submittedName>
        <fullName evidence="6">Membrane-bound dehydrogenase domain-containing protein</fullName>
    </submittedName>
</protein>
<evidence type="ECO:0000256" key="3">
    <source>
        <dbReference type="ARBA" id="ARBA00023004"/>
    </source>
</evidence>
<dbReference type="EMBL" id="ANOH01000014">
    <property type="protein sequence ID" value="EMI58362.1"/>
    <property type="molecule type" value="Genomic_DNA"/>
</dbReference>
<dbReference type="PANTHER" id="PTHR33546">
    <property type="entry name" value="LARGE, MULTIFUNCTIONAL SECRETED PROTEIN-RELATED"/>
    <property type="match status" value="1"/>
</dbReference>
<dbReference type="Pfam" id="PF00034">
    <property type="entry name" value="Cytochrom_C"/>
    <property type="match status" value="1"/>
</dbReference>
<keyword evidence="3 4" id="KW-0408">Iron</keyword>
<organism evidence="6 7">
    <name type="scientific">Rhodopirellula sallentina SM41</name>
    <dbReference type="NCBI Taxonomy" id="1263870"/>
    <lineage>
        <taxon>Bacteria</taxon>
        <taxon>Pseudomonadati</taxon>
        <taxon>Planctomycetota</taxon>
        <taxon>Planctomycetia</taxon>
        <taxon>Pirellulales</taxon>
        <taxon>Pirellulaceae</taxon>
        <taxon>Rhodopirellula</taxon>
    </lineage>
</organism>
<evidence type="ECO:0000313" key="7">
    <source>
        <dbReference type="Proteomes" id="UP000011885"/>
    </source>
</evidence>
<dbReference type="GO" id="GO:0046872">
    <property type="term" value="F:metal ion binding"/>
    <property type="evidence" value="ECO:0007669"/>
    <property type="project" value="UniProtKB-KW"/>
</dbReference>
<evidence type="ECO:0000256" key="4">
    <source>
        <dbReference type="PROSITE-ProRule" id="PRU00433"/>
    </source>
</evidence>
<dbReference type="PATRIC" id="fig|1263870.3.peg.210"/>
<dbReference type="PANTHER" id="PTHR33546:SF1">
    <property type="entry name" value="LARGE, MULTIFUNCTIONAL SECRETED PROTEIN"/>
    <property type="match status" value="1"/>
</dbReference>
<keyword evidence="2 4" id="KW-0479">Metal-binding</keyword>
<dbReference type="GO" id="GO:0009055">
    <property type="term" value="F:electron transfer activity"/>
    <property type="evidence" value="ECO:0007669"/>
    <property type="project" value="InterPro"/>
</dbReference>
<dbReference type="Proteomes" id="UP000011885">
    <property type="component" value="Unassembled WGS sequence"/>
</dbReference>
<sequence>MELSAGPDGNVFVLDWSDLGECHEHTGVHRNSGRIYKITARQTDRELQAASQTREKRMSQLASDEPSALIDLVCGNERWFSHHAALRLRELNARGSVSLDAVHILRAKAGLSSGSGSPDASRDDTPDTAPSLRCRLLWTLDNLGGLAGFEQGSPTAEFAAFLSDPSEHVRAAAIRSLTQQWPIDDVYGPHEQCEAAWSRIEQDAKTFVEMFGEMGAEDSALIRLTLASTLQRLPIDQRTAAAIKLLQLSGTQDINDHNIPKMMWYGVMSRAQTHPDEMVAVASASQVPELTMYLSRSIAEQVETSPNAFNGLIETALLKIKQPAPNANWCQAMFVGIEQGIVGIRRADTPPTWGELKHRIAGTDIATPNLINRLDTLFGEGLSPEEMLATLNDKSVDLTTRLNALEGLVASLHESDHAGSLSAHAIIRSARPLVASPHVNLAAAESLATIDDRLVAELLLDNYGRFRAPLRPNVIALLCTRKTFALALVDRLDKGKLPKEALTASDIRVLTSLGDADLSRRVETAWGRVRETSQERTKEIERLTQLLTPERIRGADRSAGRVLFDRACASCHRMFGNGEQVGPDLTGAQRGNLEYLLSNIVDPDAVVGADYRATKVLTNDGRLLVGLITQRTRRTLTIASATRTETLGLDEVEGEFATDHSPMPSGLLQPLDDEAIADLIAYLQSPVQIQPKQ</sequence>
<keyword evidence="1 4" id="KW-0349">Heme</keyword>
<dbReference type="SUPFAM" id="SSF46626">
    <property type="entry name" value="Cytochrome c"/>
    <property type="match status" value="1"/>
</dbReference>
<dbReference type="Gene3D" id="1.10.760.10">
    <property type="entry name" value="Cytochrome c-like domain"/>
    <property type="match status" value="1"/>
</dbReference>
<evidence type="ECO:0000313" key="6">
    <source>
        <dbReference type="EMBL" id="EMI58362.1"/>
    </source>
</evidence>
<evidence type="ECO:0000256" key="2">
    <source>
        <dbReference type="ARBA" id="ARBA00022723"/>
    </source>
</evidence>
<dbReference type="PROSITE" id="PS51007">
    <property type="entry name" value="CYTC"/>
    <property type="match status" value="1"/>
</dbReference>
<dbReference type="NCBIfam" id="TIGR02603">
    <property type="entry name" value="CxxCH_TIGR02603"/>
    <property type="match status" value="1"/>
</dbReference>